<dbReference type="PANTHER" id="PTHR47019">
    <property type="entry name" value="LIPID II FLIPPASE MURJ"/>
    <property type="match status" value="1"/>
</dbReference>
<feature type="transmembrane region" description="Helical" evidence="9">
    <location>
        <begin position="183"/>
        <end position="207"/>
    </location>
</feature>
<accession>A0A417Z3M8</accession>
<evidence type="ECO:0000256" key="2">
    <source>
        <dbReference type="ARBA" id="ARBA00022475"/>
    </source>
</evidence>
<dbReference type="EMBL" id="QWLM01000012">
    <property type="protein sequence ID" value="RHW44970.1"/>
    <property type="molecule type" value="Genomic_DNA"/>
</dbReference>
<proteinExistence type="predicted"/>
<dbReference type="GO" id="GO:0008360">
    <property type="term" value="P:regulation of cell shape"/>
    <property type="evidence" value="ECO:0007669"/>
    <property type="project" value="UniProtKB-KW"/>
</dbReference>
<feature type="transmembrane region" description="Helical" evidence="9">
    <location>
        <begin position="653"/>
        <end position="671"/>
    </location>
</feature>
<feature type="transmembrane region" description="Helical" evidence="9">
    <location>
        <begin position="366"/>
        <end position="387"/>
    </location>
</feature>
<gene>
    <name evidence="10" type="ORF">D1832_10745</name>
</gene>
<evidence type="ECO:0000256" key="7">
    <source>
        <dbReference type="ARBA" id="ARBA00023136"/>
    </source>
</evidence>
<feature type="region of interest" description="Disordered" evidence="8">
    <location>
        <begin position="108"/>
        <end position="162"/>
    </location>
</feature>
<organism evidence="10 11">
    <name type="scientific">Dermacoccus abyssi</name>
    <dbReference type="NCBI Taxonomy" id="322596"/>
    <lineage>
        <taxon>Bacteria</taxon>
        <taxon>Bacillati</taxon>
        <taxon>Actinomycetota</taxon>
        <taxon>Actinomycetes</taxon>
        <taxon>Micrococcales</taxon>
        <taxon>Dermacoccaceae</taxon>
        <taxon>Dermacoccus</taxon>
    </lineage>
</organism>
<evidence type="ECO:0000256" key="9">
    <source>
        <dbReference type="SAM" id="Phobius"/>
    </source>
</evidence>
<dbReference type="GO" id="GO:0015648">
    <property type="term" value="F:lipid-linked peptidoglycan transporter activity"/>
    <property type="evidence" value="ECO:0007669"/>
    <property type="project" value="TreeGrafter"/>
</dbReference>
<feature type="transmembrane region" description="Helical" evidence="9">
    <location>
        <begin position="449"/>
        <end position="470"/>
    </location>
</feature>
<sequence length="726" mass="77641">MASCATGRRAPADAMSSRGTSSCRSTLPMSNDGPGSLGALYESSARRHVPQMPSVAGTSIGSAYDAWFEADQEAQWLRNLDESRSHASSDHTQVISRSDVDAYRERREAEKTWDTDADAALNVSSRSRREAGVSRETGGAPATQALPQTSPGEVGGNAADQAADTGGRGGILRSSAIMAAGTLVSRVLGLLRTSMTVAAIGLSTGVANTWDVANTLPNIIYLLLAGGVINAVLVPQITRALEHSDGGKAYTDRILTLTFMILAGVTVVFMAAAPLVYRLFDNNNMTDDKAHVALIFTLLCLPQIFFYGLYTILGQVLNARGRFGAFMWSPALANVVIIAGLAAYILMYPHGANTPGFSGMTTQMMIMLALPATLGIFAQAVVLIPLLKRAGYTYSPNFQFRGVGLRSASTMAGWAFAAVIVQQIGLVVTTQLLSSQPDGQPNKAAQSNAFLLFSLPHSLITLSLVTALFTRMSVAAGRGETQKVKDDMTTGIRLSGIASVMLTFGCFVLVFPLVGLWVGPVESSLWAIGSIAITMMIGLVPFSLCLIIQRVFYAYGDAKTPFWMQILCTGTAIGLTLPWFNWHNLTEEIFGRALTDWTGLQGAHFFGQPGVHWVGVGVGLAQTLSNLVQASVGFVLLKRKIGHVPMSETVRTYVRLAIASLLATAVGFLAQLPLHDALPVSRFGYFLEIAVVGSIFLAVYLFVANRLRVEEINSLTGPVARRLKRS</sequence>
<comment type="subcellular location">
    <subcellularLocation>
        <location evidence="1">Cell membrane</location>
        <topology evidence="1">Multi-pass membrane protein</topology>
    </subcellularLocation>
</comment>
<protein>
    <submittedName>
        <fullName evidence="10">Murein biosynthesis integral membrane protein MurJ</fullName>
    </submittedName>
</protein>
<feature type="transmembrane region" description="Helical" evidence="9">
    <location>
        <begin position="491"/>
        <end position="518"/>
    </location>
</feature>
<evidence type="ECO:0000256" key="1">
    <source>
        <dbReference type="ARBA" id="ARBA00004651"/>
    </source>
</evidence>
<dbReference type="InterPro" id="IPR051050">
    <property type="entry name" value="Lipid_II_flippase_MurJ/MviN"/>
</dbReference>
<feature type="transmembrane region" description="Helical" evidence="9">
    <location>
        <begin position="292"/>
        <end position="313"/>
    </location>
</feature>
<evidence type="ECO:0000256" key="8">
    <source>
        <dbReference type="SAM" id="MobiDB-lite"/>
    </source>
</evidence>
<comment type="caution">
    <text evidence="10">The sequence shown here is derived from an EMBL/GenBank/DDBJ whole genome shotgun (WGS) entry which is preliminary data.</text>
</comment>
<dbReference type="Proteomes" id="UP000285376">
    <property type="component" value="Unassembled WGS sequence"/>
</dbReference>
<feature type="transmembrane region" description="Helical" evidence="9">
    <location>
        <begin position="325"/>
        <end position="346"/>
    </location>
</feature>
<dbReference type="GO" id="GO:0005886">
    <property type="term" value="C:plasma membrane"/>
    <property type="evidence" value="ECO:0007669"/>
    <property type="project" value="UniProtKB-SubCell"/>
</dbReference>
<keyword evidence="5" id="KW-0573">Peptidoglycan synthesis</keyword>
<dbReference type="InterPro" id="IPR004268">
    <property type="entry name" value="MurJ"/>
</dbReference>
<feature type="transmembrane region" description="Helical" evidence="9">
    <location>
        <begin position="259"/>
        <end position="280"/>
    </location>
</feature>
<dbReference type="AlphaFoldDB" id="A0A417Z3M8"/>
<evidence type="ECO:0000256" key="4">
    <source>
        <dbReference type="ARBA" id="ARBA00022960"/>
    </source>
</evidence>
<keyword evidence="4" id="KW-0133">Cell shape</keyword>
<evidence type="ECO:0000256" key="5">
    <source>
        <dbReference type="ARBA" id="ARBA00022984"/>
    </source>
</evidence>
<evidence type="ECO:0000313" key="11">
    <source>
        <dbReference type="Proteomes" id="UP000285376"/>
    </source>
</evidence>
<feature type="transmembrane region" description="Helical" evidence="9">
    <location>
        <begin position="613"/>
        <end position="637"/>
    </location>
</feature>
<dbReference type="PANTHER" id="PTHR47019:SF1">
    <property type="entry name" value="LIPID II FLIPPASE MURJ"/>
    <property type="match status" value="1"/>
</dbReference>
<feature type="compositionally biased region" description="Polar residues" evidence="8">
    <location>
        <begin position="17"/>
        <end position="29"/>
    </location>
</feature>
<dbReference type="CDD" id="cd13123">
    <property type="entry name" value="MATE_MurJ_like"/>
    <property type="match status" value="1"/>
</dbReference>
<evidence type="ECO:0000256" key="3">
    <source>
        <dbReference type="ARBA" id="ARBA00022692"/>
    </source>
</evidence>
<keyword evidence="2" id="KW-1003">Cell membrane</keyword>
<feature type="transmembrane region" description="Helical" evidence="9">
    <location>
        <begin position="683"/>
        <end position="703"/>
    </location>
</feature>
<keyword evidence="6 9" id="KW-1133">Transmembrane helix</keyword>
<feature type="transmembrane region" description="Helical" evidence="9">
    <location>
        <begin position="524"/>
        <end position="548"/>
    </location>
</feature>
<keyword evidence="7 9" id="KW-0472">Membrane</keyword>
<reference evidence="10 11" key="1">
    <citation type="submission" date="2018-08" db="EMBL/GenBank/DDBJ databases">
        <title>Whole genome sequence analysis of Dermacoccus abyssi bacteria isolated from Deep Mariana trench Micromonospora spp reveals genes involved in the environmental adaptation and production of secondary metabolites.</title>
        <authorList>
            <person name="Abdel-Mageed W.M."/>
            <person name="Lehri B."/>
            <person name="Nouioui I."/>
            <person name="Goodfellow I."/>
            <person name="Jaspars M."/>
            <person name="Karlyshev A."/>
        </authorList>
    </citation>
    <scope>NUCLEOTIDE SEQUENCE [LARGE SCALE GENOMIC DNA]</scope>
    <source>
        <strain evidence="10 11">MT1.1</strain>
    </source>
</reference>
<keyword evidence="3 9" id="KW-0812">Transmembrane</keyword>
<name>A0A417Z3M8_9MICO</name>
<feature type="transmembrane region" description="Helical" evidence="9">
    <location>
        <begin position="219"/>
        <end position="238"/>
    </location>
</feature>
<feature type="transmembrane region" description="Helical" evidence="9">
    <location>
        <begin position="408"/>
        <end position="429"/>
    </location>
</feature>
<evidence type="ECO:0000313" key="10">
    <source>
        <dbReference type="EMBL" id="RHW44970.1"/>
    </source>
</evidence>
<feature type="region of interest" description="Disordered" evidence="8">
    <location>
        <begin position="1"/>
        <end position="33"/>
    </location>
</feature>
<dbReference type="GO" id="GO:0034204">
    <property type="term" value="P:lipid translocation"/>
    <property type="evidence" value="ECO:0007669"/>
    <property type="project" value="TreeGrafter"/>
</dbReference>
<dbReference type="Pfam" id="PF03023">
    <property type="entry name" value="MurJ"/>
    <property type="match status" value="1"/>
</dbReference>
<feature type="transmembrane region" description="Helical" evidence="9">
    <location>
        <begin position="560"/>
        <end position="580"/>
    </location>
</feature>
<dbReference type="GO" id="GO:0009252">
    <property type="term" value="P:peptidoglycan biosynthetic process"/>
    <property type="evidence" value="ECO:0007669"/>
    <property type="project" value="UniProtKB-KW"/>
</dbReference>
<evidence type="ECO:0000256" key="6">
    <source>
        <dbReference type="ARBA" id="ARBA00022989"/>
    </source>
</evidence>